<evidence type="ECO:0000256" key="4">
    <source>
        <dbReference type="ARBA" id="ARBA00023163"/>
    </source>
</evidence>
<keyword evidence="3" id="KW-0805">Transcription regulation</keyword>
<name>A0A7F8Q7T7_LEPWE</name>
<comment type="subcellular location">
    <subcellularLocation>
        <location evidence="1">Nucleus</location>
    </subcellularLocation>
</comment>
<proteinExistence type="predicted"/>
<dbReference type="OrthoDB" id="6085656at2759"/>
<dbReference type="SUPFAM" id="SSF47459">
    <property type="entry name" value="HLH, helix-loop-helix DNA-binding domain"/>
    <property type="match status" value="1"/>
</dbReference>
<evidence type="ECO:0000256" key="6">
    <source>
        <dbReference type="SAM" id="MobiDB-lite"/>
    </source>
</evidence>
<organism evidence="8 9">
    <name type="scientific">Leptonychotes weddellii</name>
    <name type="common">Weddell seal</name>
    <name type="synonym">Otaria weddellii</name>
    <dbReference type="NCBI Taxonomy" id="9713"/>
    <lineage>
        <taxon>Eukaryota</taxon>
        <taxon>Metazoa</taxon>
        <taxon>Chordata</taxon>
        <taxon>Craniata</taxon>
        <taxon>Vertebrata</taxon>
        <taxon>Euteleostomi</taxon>
        <taxon>Mammalia</taxon>
        <taxon>Eutheria</taxon>
        <taxon>Laurasiatheria</taxon>
        <taxon>Carnivora</taxon>
        <taxon>Caniformia</taxon>
        <taxon>Pinnipedia</taxon>
        <taxon>Phocidae</taxon>
        <taxon>Monachinae</taxon>
        <taxon>Lobodontini</taxon>
        <taxon>Leptonychotes</taxon>
    </lineage>
</organism>
<dbReference type="Proteomes" id="UP000245341">
    <property type="component" value="Unplaced"/>
</dbReference>
<dbReference type="InterPro" id="IPR036638">
    <property type="entry name" value="HLH_DNA-bd_sf"/>
</dbReference>
<keyword evidence="8" id="KW-1185">Reference proteome</keyword>
<dbReference type="PROSITE" id="PS50888">
    <property type="entry name" value="BHLH"/>
    <property type="match status" value="1"/>
</dbReference>
<protein>
    <submittedName>
        <fullName evidence="9">Transcription cofactor HES-6 isoform X1</fullName>
    </submittedName>
</protein>
<reference evidence="9" key="1">
    <citation type="submission" date="2025-08" db="UniProtKB">
        <authorList>
            <consortium name="RefSeq"/>
        </authorList>
    </citation>
    <scope>IDENTIFICATION</scope>
    <source>
        <tissue evidence="9">Liver</tissue>
    </source>
</reference>
<dbReference type="Pfam" id="PF00010">
    <property type="entry name" value="HLH"/>
    <property type="match status" value="1"/>
</dbReference>
<evidence type="ECO:0000256" key="2">
    <source>
        <dbReference type="ARBA" id="ARBA00022491"/>
    </source>
</evidence>
<evidence type="ECO:0000259" key="7">
    <source>
        <dbReference type="PROSITE" id="PS50888"/>
    </source>
</evidence>
<dbReference type="GeneID" id="102738161"/>
<dbReference type="InterPro" id="IPR050370">
    <property type="entry name" value="HES_HEY"/>
</dbReference>
<evidence type="ECO:0000256" key="3">
    <source>
        <dbReference type="ARBA" id="ARBA00023015"/>
    </source>
</evidence>
<dbReference type="GO" id="GO:0046983">
    <property type="term" value="F:protein dimerization activity"/>
    <property type="evidence" value="ECO:0007669"/>
    <property type="project" value="InterPro"/>
</dbReference>
<evidence type="ECO:0000313" key="8">
    <source>
        <dbReference type="Proteomes" id="UP000245341"/>
    </source>
</evidence>
<feature type="compositionally biased region" description="Basic residues" evidence="6">
    <location>
        <begin position="26"/>
        <end position="35"/>
    </location>
</feature>
<dbReference type="RefSeq" id="XP_030876611.1">
    <property type="nucleotide sequence ID" value="XM_031020751.1"/>
</dbReference>
<dbReference type="PANTHER" id="PTHR10985">
    <property type="entry name" value="BASIC HELIX-LOOP-HELIX TRANSCRIPTION FACTOR, HES-RELATED"/>
    <property type="match status" value="1"/>
</dbReference>
<feature type="domain" description="BHLH" evidence="7">
    <location>
        <begin position="25"/>
        <end position="81"/>
    </location>
</feature>
<dbReference type="KEGG" id="lww:102738161"/>
<dbReference type="GO" id="GO:0005634">
    <property type="term" value="C:nucleus"/>
    <property type="evidence" value="ECO:0007669"/>
    <property type="project" value="UniProtKB-SubCell"/>
</dbReference>
<dbReference type="CTD" id="55502"/>
<dbReference type="AlphaFoldDB" id="A0A7F8Q7T7"/>
<keyword evidence="4" id="KW-0804">Transcription</keyword>
<sequence length="98" mass="10831">MAPPLAPGRDRASRENEDGWETRGDRKARKPLVEKKRRARINESLQELRLLLAGAESASSCRRKQASASRLATSSACTRCTRSCPRARPSMPPSPQNS</sequence>
<keyword evidence="2" id="KW-0678">Repressor</keyword>
<evidence type="ECO:0000256" key="5">
    <source>
        <dbReference type="ARBA" id="ARBA00023242"/>
    </source>
</evidence>
<evidence type="ECO:0000313" key="9">
    <source>
        <dbReference type="RefSeq" id="XP_030876611.1"/>
    </source>
</evidence>
<dbReference type="InterPro" id="IPR011598">
    <property type="entry name" value="bHLH_dom"/>
</dbReference>
<keyword evidence="5" id="KW-0539">Nucleus</keyword>
<accession>A0A7F8Q7T7</accession>
<feature type="compositionally biased region" description="Basic and acidic residues" evidence="6">
    <location>
        <begin position="8"/>
        <end position="25"/>
    </location>
</feature>
<dbReference type="Gene3D" id="4.10.280.10">
    <property type="entry name" value="Helix-loop-helix DNA-binding domain"/>
    <property type="match status" value="1"/>
</dbReference>
<gene>
    <name evidence="9" type="primary">HES6</name>
</gene>
<feature type="region of interest" description="Disordered" evidence="6">
    <location>
        <begin position="1"/>
        <end position="35"/>
    </location>
</feature>
<feature type="region of interest" description="Disordered" evidence="6">
    <location>
        <begin position="78"/>
        <end position="98"/>
    </location>
</feature>
<evidence type="ECO:0000256" key="1">
    <source>
        <dbReference type="ARBA" id="ARBA00004123"/>
    </source>
</evidence>